<dbReference type="VEuPathDB" id="FungiDB:FGRAMPH1_01G20379"/>
<reference evidence="2" key="4">
    <citation type="submission" date="2017-01" db="UniProtKB">
        <authorList>
            <consortium name="EnsemblFungi"/>
        </authorList>
    </citation>
    <scope>IDENTIFICATION</scope>
    <source>
        <strain evidence="2">PH-1 / ATCC MYA-4620 / FGSC 9075 / NRRL 31084</strain>
    </source>
</reference>
<protein>
    <submittedName>
        <fullName evidence="1">Chromosome 3, complete genome</fullName>
    </submittedName>
</protein>
<evidence type="ECO:0000313" key="2">
    <source>
        <dbReference type="EnsemblFungi" id="CEF86097"/>
    </source>
</evidence>
<reference evidence="1 3" key="3">
    <citation type="journal article" date="2015" name="BMC Genomics">
        <title>The completed genome sequence of the pathogenic ascomycete fungus Fusarium graminearum.</title>
        <authorList>
            <person name="King R."/>
            <person name="Urban M."/>
            <person name="Hammond-Kosack M.C."/>
            <person name="Hassani-Pak K."/>
            <person name="Hammond-Kosack K.E."/>
        </authorList>
    </citation>
    <scope>NUCLEOTIDE SEQUENCE [LARGE SCALE GENOMIC DNA]</scope>
    <source>
        <strain evidence="3">ATCC MYA-4620 / CBS 123657 / FGSC 9075 / NRRL 31084 / PH-1</strain>
        <strain evidence="1">PH-1</strain>
    </source>
</reference>
<sequence>MPVTCEVTGSWPTLNLKARSKEVLVSCDGEAATTISISFDHYMEGSILNEYSLSIHANCSSTNDGLDKHRLYIIATVTIEQLSETELYYGDII</sequence>
<reference evidence="2 3" key="2">
    <citation type="journal article" date="2010" name="Nature">
        <title>Comparative genomics reveals mobile pathogenicity chromosomes in Fusarium.</title>
        <authorList>
            <person name="Ma L.J."/>
            <person name="van der Does H.C."/>
            <person name="Borkovich K.A."/>
            <person name="Coleman J.J."/>
            <person name="Daboussi M.J."/>
            <person name="Di Pietro A."/>
            <person name="Dufresne M."/>
            <person name="Freitag M."/>
            <person name="Grabherr M."/>
            <person name="Henrissat B."/>
            <person name="Houterman P.M."/>
            <person name="Kang S."/>
            <person name="Shim W.B."/>
            <person name="Woloshuk C."/>
            <person name="Xie X."/>
            <person name="Xu J.R."/>
            <person name="Antoniw J."/>
            <person name="Baker S.E."/>
            <person name="Bluhm B.H."/>
            <person name="Breakspear A."/>
            <person name="Brown D.W."/>
            <person name="Butchko R.A."/>
            <person name="Chapman S."/>
            <person name="Coulson R."/>
            <person name="Coutinho P.M."/>
            <person name="Danchin E.G."/>
            <person name="Diener A."/>
            <person name="Gale L.R."/>
            <person name="Gardiner D.M."/>
            <person name="Goff S."/>
            <person name="Hammond-Kosack K.E."/>
            <person name="Hilburn K."/>
            <person name="Hua-Van A."/>
            <person name="Jonkers W."/>
            <person name="Kazan K."/>
            <person name="Kodira C.D."/>
            <person name="Koehrsen M."/>
            <person name="Kumar L."/>
            <person name="Lee Y.H."/>
            <person name="Li L."/>
            <person name="Manners J.M."/>
            <person name="Miranda-Saavedra D."/>
            <person name="Mukherjee M."/>
            <person name="Park G."/>
            <person name="Park J."/>
            <person name="Park S.Y."/>
            <person name="Proctor R.H."/>
            <person name="Regev A."/>
            <person name="Ruiz-Roldan M.C."/>
            <person name="Sain D."/>
            <person name="Sakthikumar S."/>
            <person name="Sykes S."/>
            <person name="Schwartz D.C."/>
            <person name="Turgeon B.G."/>
            <person name="Wapinski I."/>
            <person name="Yoder O."/>
            <person name="Young S."/>
            <person name="Zeng Q."/>
            <person name="Zhou S."/>
            <person name="Galagan J."/>
            <person name="Cuomo C.A."/>
            <person name="Kistler H.C."/>
            <person name="Rep M."/>
        </authorList>
    </citation>
    <scope>GENOME REANNOTATION</scope>
    <source>
        <strain evidence="3">ATCC MYA-4620 / CBS 123657 / FGSC 9075 / NRRL 31084 / PH-1</strain>
        <strain evidence="2">PH-1 / ATCC MYA-4620 / FGSC 9075 / NRRL 31084</strain>
    </source>
</reference>
<dbReference type="InParanoid" id="A0A098DXN9"/>
<dbReference type="EnsemblFungi" id="CEF86097">
    <property type="protein sequence ID" value="CEF86097"/>
    <property type="gene ID" value="FGRRES_15618"/>
</dbReference>
<keyword evidence="3" id="KW-1185">Reference proteome</keyword>
<accession>A0A0E0SI34</accession>
<dbReference type="Proteomes" id="UP000070720">
    <property type="component" value="Chromosome 3"/>
</dbReference>
<proteinExistence type="predicted"/>
<name>A0A098DXN9_GIBZE</name>
<dbReference type="AlphaFoldDB" id="A0A098DXN9"/>
<reference evidence="2 3" key="1">
    <citation type="journal article" date="2007" name="Science">
        <title>The Fusarium graminearum genome reveals a link between localized polymorphism and pathogen specialization.</title>
        <authorList>
            <person name="Cuomo C.A."/>
            <person name="Gueldener U."/>
            <person name="Xu J.-R."/>
            <person name="Trail F."/>
            <person name="Turgeon B.G."/>
            <person name="Di Pietro A."/>
            <person name="Walton J.D."/>
            <person name="Ma L.-J."/>
            <person name="Baker S.E."/>
            <person name="Rep M."/>
            <person name="Adam G."/>
            <person name="Antoniw J."/>
            <person name="Baldwin T."/>
            <person name="Calvo S.E."/>
            <person name="Chang Y.-L."/>
            <person name="DeCaprio D."/>
            <person name="Gale L.R."/>
            <person name="Gnerre S."/>
            <person name="Goswami R.S."/>
            <person name="Hammond-Kosack K."/>
            <person name="Harris L.J."/>
            <person name="Hilburn K."/>
            <person name="Kennell J.C."/>
            <person name="Kroken S."/>
            <person name="Magnuson J.K."/>
            <person name="Mannhaupt G."/>
            <person name="Mauceli E.W."/>
            <person name="Mewes H.-W."/>
            <person name="Mitterbauer R."/>
            <person name="Muehlbauer G."/>
            <person name="Muensterkoetter M."/>
            <person name="Nelson D."/>
            <person name="O'Donnell K."/>
            <person name="Ouellet T."/>
            <person name="Qi W."/>
            <person name="Quesneville H."/>
            <person name="Roncero M.I.G."/>
            <person name="Seong K.-Y."/>
            <person name="Tetko I.V."/>
            <person name="Urban M."/>
            <person name="Waalwijk C."/>
            <person name="Ward T.J."/>
            <person name="Yao J."/>
            <person name="Birren B.W."/>
            <person name="Kistler H.C."/>
        </authorList>
    </citation>
    <scope>NUCLEOTIDE SEQUENCE [LARGE SCALE GENOMIC DNA]</scope>
    <source>
        <strain evidence="3">ATCC MYA-4620 / CBS 123657 / FGSC 9075 / NRRL 31084 / PH-1</strain>
        <strain evidence="2">PH-1 / ATCC MYA-4620 / FGSC 9075 / NRRL 31084</strain>
    </source>
</reference>
<organism evidence="1 3">
    <name type="scientific">Gibberella zeae (strain ATCC MYA-4620 / CBS 123657 / FGSC 9075 / NRRL 31084 / PH-1)</name>
    <name type="common">Wheat head blight fungus</name>
    <name type="synonym">Fusarium graminearum</name>
    <dbReference type="NCBI Taxonomy" id="229533"/>
    <lineage>
        <taxon>Eukaryota</taxon>
        <taxon>Fungi</taxon>
        <taxon>Dikarya</taxon>
        <taxon>Ascomycota</taxon>
        <taxon>Pezizomycotina</taxon>
        <taxon>Sordariomycetes</taxon>
        <taxon>Hypocreomycetidae</taxon>
        <taxon>Hypocreales</taxon>
        <taxon>Nectriaceae</taxon>
        <taxon>Fusarium</taxon>
    </lineage>
</organism>
<dbReference type="EMBL" id="HG970334">
    <property type="protein sequence ID" value="CEF86097.1"/>
    <property type="molecule type" value="Genomic_DNA"/>
</dbReference>
<evidence type="ECO:0000313" key="1">
    <source>
        <dbReference type="EMBL" id="CEF86097.1"/>
    </source>
</evidence>
<gene>
    <name evidence="1" type="ORF">FGRAMPH1_01T20379</name>
</gene>
<accession>A0A098DXN9</accession>
<evidence type="ECO:0000313" key="3">
    <source>
        <dbReference type="Proteomes" id="UP000070720"/>
    </source>
</evidence>